<dbReference type="Pfam" id="PF13560">
    <property type="entry name" value="HTH_31"/>
    <property type="match status" value="1"/>
</dbReference>
<dbReference type="AlphaFoldDB" id="A0A2R3QVD4"/>
<feature type="domain" description="HTH cro/C1-type" evidence="1">
    <location>
        <begin position="18"/>
        <end position="71"/>
    </location>
</feature>
<dbReference type="GO" id="GO:0003677">
    <property type="term" value="F:DNA binding"/>
    <property type="evidence" value="ECO:0007669"/>
    <property type="project" value="InterPro"/>
</dbReference>
<dbReference type="SMART" id="SM00530">
    <property type="entry name" value="HTH_XRE"/>
    <property type="match status" value="1"/>
</dbReference>
<dbReference type="InterPro" id="IPR001387">
    <property type="entry name" value="Cro/C1-type_HTH"/>
</dbReference>
<accession>A0A2R3QVD4</accession>
<sequence length="124" mass="14082">MWECQMPLETFVGIGERLKEERERIGLNQTEFAAKAGASKNSQYNYEKGERSPDAAYLAAADEMGVDVLYVVTGRRTPEASSSFNGDEVDLVEHYRQLPEGDRHHTHKMVTALAEMARRYDVKK</sequence>
<organism evidence="2 3">
    <name type="scientific">Ectopseudomonas mendocina</name>
    <name type="common">Pseudomonas mendocina</name>
    <dbReference type="NCBI Taxonomy" id="300"/>
    <lineage>
        <taxon>Bacteria</taxon>
        <taxon>Pseudomonadati</taxon>
        <taxon>Pseudomonadota</taxon>
        <taxon>Gammaproteobacteria</taxon>
        <taxon>Pseudomonadales</taxon>
        <taxon>Pseudomonadaceae</taxon>
        <taxon>Ectopseudomonas</taxon>
    </lineage>
</organism>
<dbReference type="PROSITE" id="PS50943">
    <property type="entry name" value="HTH_CROC1"/>
    <property type="match status" value="1"/>
</dbReference>
<gene>
    <name evidence="2" type="ORF">C7A17_24400</name>
</gene>
<reference evidence="2 3" key="1">
    <citation type="submission" date="2018-03" db="EMBL/GenBank/DDBJ databases">
        <title>Complete genome sequence and methylome analysis of Pseudomonas mendocina NEB 698.</title>
        <authorList>
            <person name="Morgan R.D."/>
        </authorList>
    </citation>
    <scope>NUCLEOTIDE SEQUENCE [LARGE SCALE GENOMIC DNA]</scope>
    <source>
        <strain evidence="2 3">NEB698</strain>
    </source>
</reference>
<dbReference type="InterPro" id="IPR010982">
    <property type="entry name" value="Lambda_DNA-bd_dom_sf"/>
</dbReference>
<dbReference type="SUPFAM" id="SSF47413">
    <property type="entry name" value="lambda repressor-like DNA-binding domains"/>
    <property type="match status" value="1"/>
</dbReference>
<protein>
    <submittedName>
        <fullName evidence="2">Transcriptional regulator</fullName>
    </submittedName>
</protein>
<name>A0A2R3QVD4_ECTME</name>
<evidence type="ECO:0000313" key="3">
    <source>
        <dbReference type="Proteomes" id="UP000238327"/>
    </source>
</evidence>
<dbReference type="Proteomes" id="UP000238327">
    <property type="component" value="Chromosome"/>
</dbReference>
<dbReference type="Gene3D" id="1.10.260.40">
    <property type="entry name" value="lambda repressor-like DNA-binding domains"/>
    <property type="match status" value="1"/>
</dbReference>
<dbReference type="CDD" id="cd00093">
    <property type="entry name" value="HTH_XRE"/>
    <property type="match status" value="1"/>
</dbReference>
<proteinExistence type="predicted"/>
<dbReference type="OrthoDB" id="3196789at2"/>
<evidence type="ECO:0000313" key="2">
    <source>
        <dbReference type="EMBL" id="AVO55759.1"/>
    </source>
</evidence>
<dbReference type="EMBL" id="CP027657">
    <property type="protein sequence ID" value="AVO55759.1"/>
    <property type="molecule type" value="Genomic_DNA"/>
</dbReference>
<evidence type="ECO:0000259" key="1">
    <source>
        <dbReference type="PROSITE" id="PS50943"/>
    </source>
</evidence>